<protein>
    <submittedName>
        <fullName evidence="1">Uncharacterized protein</fullName>
    </submittedName>
</protein>
<dbReference type="AlphaFoldDB" id="A0A5B7IVG0"/>
<gene>
    <name evidence="1" type="ORF">E2C01_080995</name>
</gene>
<comment type="caution">
    <text evidence="1">The sequence shown here is derived from an EMBL/GenBank/DDBJ whole genome shotgun (WGS) entry which is preliminary data.</text>
</comment>
<reference evidence="1 2" key="1">
    <citation type="submission" date="2019-05" db="EMBL/GenBank/DDBJ databases">
        <title>Another draft genome of Portunus trituberculatus and its Hox gene families provides insights of decapod evolution.</title>
        <authorList>
            <person name="Jeong J.-H."/>
            <person name="Song I."/>
            <person name="Kim S."/>
            <person name="Choi T."/>
            <person name="Kim D."/>
            <person name="Ryu S."/>
            <person name="Kim W."/>
        </authorList>
    </citation>
    <scope>NUCLEOTIDE SEQUENCE [LARGE SCALE GENOMIC DNA]</scope>
    <source>
        <tissue evidence="1">Muscle</tissue>
    </source>
</reference>
<sequence>MNPYYTCTIYQVKFGRCEEAGCSPHSTKSFGASPPPPLVFPTPLCCATLPVSPLYSELRAHRPIFE</sequence>
<evidence type="ECO:0000313" key="2">
    <source>
        <dbReference type="Proteomes" id="UP000324222"/>
    </source>
</evidence>
<dbReference type="Proteomes" id="UP000324222">
    <property type="component" value="Unassembled WGS sequence"/>
</dbReference>
<organism evidence="1 2">
    <name type="scientific">Portunus trituberculatus</name>
    <name type="common">Swimming crab</name>
    <name type="synonym">Neptunus trituberculatus</name>
    <dbReference type="NCBI Taxonomy" id="210409"/>
    <lineage>
        <taxon>Eukaryota</taxon>
        <taxon>Metazoa</taxon>
        <taxon>Ecdysozoa</taxon>
        <taxon>Arthropoda</taxon>
        <taxon>Crustacea</taxon>
        <taxon>Multicrustacea</taxon>
        <taxon>Malacostraca</taxon>
        <taxon>Eumalacostraca</taxon>
        <taxon>Eucarida</taxon>
        <taxon>Decapoda</taxon>
        <taxon>Pleocyemata</taxon>
        <taxon>Brachyura</taxon>
        <taxon>Eubrachyura</taxon>
        <taxon>Portunoidea</taxon>
        <taxon>Portunidae</taxon>
        <taxon>Portuninae</taxon>
        <taxon>Portunus</taxon>
    </lineage>
</organism>
<proteinExistence type="predicted"/>
<dbReference type="EMBL" id="VSRR010070702">
    <property type="protein sequence ID" value="MPC86179.1"/>
    <property type="molecule type" value="Genomic_DNA"/>
</dbReference>
<keyword evidence="2" id="KW-1185">Reference proteome</keyword>
<accession>A0A5B7IVG0</accession>
<name>A0A5B7IVG0_PORTR</name>
<evidence type="ECO:0000313" key="1">
    <source>
        <dbReference type="EMBL" id="MPC86179.1"/>
    </source>
</evidence>